<evidence type="ECO:0000256" key="1">
    <source>
        <dbReference type="SAM" id="MobiDB-lite"/>
    </source>
</evidence>
<proteinExistence type="predicted"/>
<dbReference type="Proteomes" id="UP000515126">
    <property type="component" value="Unplaced"/>
</dbReference>
<sequence length="83" mass="8416">MGSGVSGDREWAWPPARHSPAPPPASQPRPQAPWRPSWPPSSPSSSSPCSAPGPGTSGRTGAGPAWGGAASRSRCEDDIMAAL</sequence>
<feature type="compositionally biased region" description="Low complexity" evidence="1">
    <location>
        <begin position="43"/>
        <end position="52"/>
    </location>
</feature>
<protein>
    <submittedName>
        <fullName evidence="3">WAS/WASL-interacting protein family member 3-like</fullName>
    </submittedName>
</protein>
<dbReference type="KEGG" id="mcal:110287980"/>
<dbReference type="GeneID" id="110287980"/>
<feature type="region of interest" description="Disordered" evidence="1">
    <location>
        <begin position="1"/>
        <end position="83"/>
    </location>
</feature>
<name>A0A6P5P5J5_MUSCR</name>
<gene>
    <name evidence="3" type="primary">LOC110287980</name>
</gene>
<organism evidence="2 3">
    <name type="scientific">Mus caroli</name>
    <name type="common">Ryukyu mouse</name>
    <name type="synonym">Ricefield mouse</name>
    <dbReference type="NCBI Taxonomy" id="10089"/>
    <lineage>
        <taxon>Eukaryota</taxon>
        <taxon>Metazoa</taxon>
        <taxon>Chordata</taxon>
        <taxon>Craniata</taxon>
        <taxon>Vertebrata</taxon>
        <taxon>Euteleostomi</taxon>
        <taxon>Mammalia</taxon>
        <taxon>Eutheria</taxon>
        <taxon>Euarchontoglires</taxon>
        <taxon>Glires</taxon>
        <taxon>Rodentia</taxon>
        <taxon>Myomorpha</taxon>
        <taxon>Muroidea</taxon>
        <taxon>Muridae</taxon>
        <taxon>Murinae</taxon>
        <taxon>Mus</taxon>
        <taxon>Mus</taxon>
    </lineage>
</organism>
<accession>A0A6P5P5J5</accession>
<dbReference type="AlphaFoldDB" id="A0A6P5P5J5"/>
<dbReference type="RefSeq" id="XP_021010112.1">
    <property type="nucleotide sequence ID" value="XM_021154453.1"/>
</dbReference>
<keyword evidence="2" id="KW-1185">Reference proteome</keyword>
<evidence type="ECO:0000313" key="2">
    <source>
        <dbReference type="Proteomes" id="UP000515126"/>
    </source>
</evidence>
<feature type="compositionally biased region" description="Pro residues" evidence="1">
    <location>
        <begin position="20"/>
        <end position="42"/>
    </location>
</feature>
<reference evidence="3" key="1">
    <citation type="submission" date="2025-08" db="UniProtKB">
        <authorList>
            <consortium name="RefSeq"/>
        </authorList>
    </citation>
    <scope>IDENTIFICATION</scope>
</reference>
<feature type="compositionally biased region" description="Gly residues" evidence="1">
    <location>
        <begin position="55"/>
        <end position="66"/>
    </location>
</feature>
<evidence type="ECO:0000313" key="3">
    <source>
        <dbReference type="RefSeq" id="XP_021010112.1"/>
    </source>
</evidence>